<sequence>MSRMCIANVCQAQAAVSPSSLSRRHIQLTDSHSIKAKYHGSLRHLNRRPINDSTGVLNIAERCDEKMHATLENLPLELILSILTNVPDIQSLVRAVLTGPCLYSVFRLFEKKITETVLLRQLHPDLLHDALAADVSSRKEGPWTEDQALEFIAQYVARNYQPFHSSFQWKLSQALRLARLHDHIDFFLADLSSRESIHWGWTPLLYIEGEPEQEYIPKSWYPDPDNGPEVVWRWAHHSRPSSEFIFSPLQAPLRAWAYVMWDRHRLDSWKVMEKPWEYVDRDTCDKLDYARKAEKEKMYETRVENMKRQGRLKLAWL</sequence>
<proteinExistence type="predicted"/>
<evidence type="ECO:0000313" key="2">
    <source>
        <dbReference type="Proteomes" id="UP000094569"/>
    </source>
</evidence>
<name>A0A1E3B9J3_ASPCR</name>
<gene>
    <name evidence="1" type="ORF">SI65_07310</name>
</gene>
<keyword evidence="2" id="KW-1185">Reference proteome</keyword>
<reference evidence="1 2" key="1">
    <citation type="journal article" date="2016" name="BMC Genomics">
        <title>Comparative genomic and transcriptomic analyses of the Fuzhuan brick tea-fermentation fungus Aspergillus cristatus.</title>
        <authorList>
            <person name="Ge Y."/>
            <person name="Wang Y."/>
            <person name="Liu Y."/>
            <person name="Tan Y."/>
            <person name="Ren X."/>
            <person name="Zhang X."/>
            <person name="Hyde K.D."/>
            <person name="Liu Y."/>
            <person name="Liu Z."/>
        </authorList>
    </citation>
    <scope>NUCLEOTIDE SEQUENCE [LARGE SCALE GENOMIC DNA]</scope>
    <source>
        <strain evidence="1 2">GZAAS20.1005</strain>
    </source>
</reference>
<evidence type="ECO:0008006" key="3">
    <source>
        <dbReference type="Google" id="ProtNLM"/>
    </source>
</evidence>
<organism evidence="1 2">
    <name type="scientific">Aspergillus cristatus</name>
    <name type="common">Chinese Fuzhuan brick tea-fermentation fungus</name>
    <name type="synonym">Eurotium cristatum</name>
    <dbReference type="NCBI Taxonomy" id="573508"/>
    <lineage>
        <taxon>Eukaryota</taxon>
        <taxon>Fungi</taxon>
        <taxon>Dikarya</taxon>
        <taxon>Ascomycota</taxon>
        <taxon>Pezizomycotina</taxon>
        <taxon>Eurotiomycetes</taxon>
        <taxon>Eurotiomycetidae</taxon>
        <taxon>Eurotiales</taxon>
        <taxon>Aspergillaceae</taxon>
        <taxon>Aspergillus</taxon>
        <taxon>Aspergillus subgen. Aspergillus</taxon>
    </lineage>
</organism>
<dbReference type="OrthoDB" id="5427059at2759"/>
<evidence type="ECO:0000313" key="1">
    <source>
        <dbReference type="EMBL" id="ODM17635.1"/>
    </source>
</evidence>
<dbReference type="VEuPathDB" id="FungiDB:SI65_07310"/>
<comment type="caution">
    <text evidence="1">The sequence shown here is derived from an EMBL/GenBank/DDBJ whole genome shotgun (WGS) entry which is preliminary data.</text>
</comment>
<accession>A0A1E3B9J3</accession>
<protein>
    <recommendedName>
        <fullName evidence="3">F-box domain-containing protein</fullName>
    </recommendedName>
</protein>
<dbReference type="Proteomes" id="UP000094569">
    <property type="component" value="Unassembled WGS sequence"/>
</dbReference>
<dbReference type="AlphaFoldDB" id="A0A1E3B9J3"/>
<dbReference type="EMBL" id="JXNT01000008">
    <property type="protein sequence ID" value="ODM17635.1"/>
    <property type="molecule type" value="Genomic_DNA"/>
</dbReference>